<gene>
    <name evidence="1" type="ORF">Talka_01084</name>
</gene>
<dbReference type="EMBL" id="VJNB01000004">
    <property type="protein sequence ID" value="TSE20189.1"/>
    <property type="molecule type" value="Genomic_DNA"/>
</dbReference>
<organism evidence="1 2">
    <name type="scientific">Tepidimonas alkaliphilus</name>
    <dbReference type="NCBI Taxonomy" id="2588942"/>
    <lineage>
        <taxon>Bacteria</taxon>
        <taxon>Pseudomonadati</taxon>
        <taxon>Pseudomonadota</taxon>
        <taxon>Betaproteobacteria</taxon>
        <taxon>Burkholderiales</taxon>
        <taxon>Tepidimonas</taxon>
    </lineage>
</organism>
<accession>A0A554W9D8</accession>
<dbReference type="Proteomes" id="UP000315736">
    <property type="component" value="Unassembled WGS sequence"/>
</dbReference>
<evidence type="ECO:0000313" key="1">
    <source>
        <dbReference type="EMBL" id="TSE20189.1"/>
    </source>
</evidence>
<keyword evidence="2" id="KW-1185">Reference proteome</keyword>
<sequence>MVIVGMGVAATYRSIGDSAAKTHELQQRQQAWMLMEGLLQVPAERAPSPLPQTGQSGDFQWLIEPLEDEPAPEITVIAPQGLTWATAEGQAVRPVALRYTVHWQQQQRSISVVTWRLVPNVPGS</sequence>
<comment type="caution">
    <text evidence="1">The sequence shown here is derived from an EMBL/GenBank/DDBJ whole genome shotgun (WGS) entry which is preliminary data.</text>
</comment>
<protein>
    <submittedName>
        <fullName evidence="1">Uncharacterized protein</fullName>
    </submittedName>
</protein>
<proteinExistence type="predicted"/>
<evidence type="ECO:0000313" key="2">
    <source>
        <dbReference type="Proteomes" id="UP000315736"/>
    </source>
</evidence>
<dbReference type="AlphaFoldDB" id="A0A554W9D8"/>
<name>A0A554W9D8_9BURK</name>
<reference evidence="1 2" key="1">
    <citation type="submission" date="2019-07" db="EMBL/GenBank/DDBJ databases">
        <title>Tepidimonas alkaliphilus YIM 72238 draft genome.</title>
        <authorList>
            <person name="Da Costa M.S."/>
            <person name="Froufe H.J.C."/>
            <person name="Egas C."/>
            <person name="Albuquerque L."/>
        </authorList>
    </citation>
    <scope>NUCLEOTIDE SEQUENCE [LARGE SCALE GENOMIC DNA]</scope>
    <source>
        <strain evidence="1 2">YIM 72238</strain>
    </source>
</reference>